<keyword evidence="1" id="KW-0812">Transmembrane</keyword>
<reference evidence="2 3" key="1">
    <citation type="submission" date="2014-07" db="EMBL/GenBank/DDBJ databases">
        <title>Draft genome sequence of Thalassospira profundimaris S25-3-2.</title>
        <authorList>
            <person name="Lai Q."/>
            <person name="Shao Z."/>
        </authorList>
    </citation>
    <scope>NUCLEOTIDE SEQUENCE [LARGE SCALE GENOMIC DNA]</scope>
    <source>
        <strain evidence="2 3">S25-3-2</strain>
    </source>
</reference>
<evidence type="ECO:0000313" key="3">
    <source>
        <dbReference type="Proteomes" id="UP000252517"/>
    </source>
</evidence>
<accession>A0A367XGR6</accession>
<proteinExistence type="predicted"/>
<dbReference type="EMBL" id="JPWH01000003">
    <property type="protein sequence ID" value="RCK52609.1"/>
    <property type="molecule type" value="Genomic_DNA"/>
</dbReference>
<dbReference type="AlphaFoldDB" id="A0A367XGR6"/>
<feature type="transmembrane region" description="Helical" evidence="1">
    <location>
        <begin position="24"/>
        <end position="46"/>
    </location>
</feature>
<comment type="caution">
    <text evidence="2">The sequence shown here is derived from an EMBL/GenBank/DDBJ whole genome shotgun (WGS) entry which is preliminary data.</text>
</comment>
<protein>
    <submittedName>
        <fullName evidence="2">Uncharacterized protein</fullName>
    </submittedName>
</protein>
<evidence type="ECO:0000313" key="2">
    <source>
        <dbReference type="EMBL" id="RCK52609.1"/>
    </source>
</evidence>
<keyword evidence="1" id="KW-1133">Transmembrane helix</keyword>
<sequence length="86" mass="10378">MNLRFSHSRIESFTIKKKQPTLPILYILFLIQNVFKFLYCNALQLFRITRHRPRNRNLFSRYGINGSTAKVLAYLLEFYVNFAVFR</sequence>
<gene>
    <name evidence="2" type="ORF">TH25_06130</name>
</gene>
<name>A0A367XGR6_9PROT</name>
<organism evidence="2 3">
    <name type="scientific">Thalassospira profundimaris</name>
    <dbReference type="NCBI Taxonomy" id="502049"/>
    <lineage>
        <taxon>Bacteria</taxon>
        <taxon>Pseudomonadati</taxon>
        <taxon>Pseudomonadota</taxon>
        <taxon>Alphaproteobacteria</taxon>
        <taxon>Rhodospirillales</taxon>
        <taxon>Thalassospiraceae</taxon>
        <taxon>Thalassospira</taxon>
    </lineage>
</organism>
<evidence type="ECO:0000256" key="1">
    <source>
        <dbReference type="SAM" id="Phobius"/>
    </source>
</evidence>
<dbReference type="Proteomes" id="UP000252517">
    <property type="component" value="Unassembled WGS sequence"/>
</dbReference>
<keyword evidence="1" id="KW-0472">Membrane</keyword>